<dbReference type="InterPro" id="IPR036514">
    <property type="entry name" value="SGNH_hydro_sf"/>
</dbReference>
<evidence type="ECO:0000313" key="2">
    <source>
        <dbReference type="Proteomes" id="UP001500620"/>
    </source>
</evidence>
<protein>
    <recommendedName>
        <fullName evidence="3">SGNH hydrolase-type esterase domain-containing protein</fullName>
    </recommendedName>
</protein>
<dbReference type="RefSeq" id="WP_345129036.1">
    <property type="nucleotide sequence ID" value="NZ_BAABAT010000011.1"/>
</dbReference>
<dbReference type="EMBL" id="BAABAT010000011">
    <property type="protein sequence ID" value="GAA4251519.1"/>
    <property type="molecule type" value="Genomic_DNA"/>
</dbReference>
<name>A0ABP8DB63_9ACTN</name>
<proteinExistence type="predicted"/>
<accession>A0ABP8DB63</accession>
<sequence>MSYRHWLPVAAALAVAALATGLLWLAPRGSASGSGVGRAIGGVALVNDATRRPVLGLTPVTDGTVVDLTRLAGARLSLRADPAGDAKPSSVRFTMTGANGGTYTHTDSRAPYFLCDDYVDCPLLARPDDYTLTVQAYSDDIELGAPFTVRFSVAAGAPARPVDVLFVGNSLLGTVNKTSGEDTPALVRHLAAAAGREINVTKVIHSGYTLRQTWDDGLVATALGGAKRYDFIVLQEYSTLVATDPSAATNTLLNTYAPTFARALKPGGRVVLFKNWALVDPAPFPSRAAATTAIDTNYAALSAALVTPNLLAPIGDEFETIIAAQGAAHLIEPDGKHPNDTAVYLDAATLYGILSGESPRTLADLYLPGPVASPLRETAATAIGY</sequence>
<dbReference type="Proteomes" id="UP001500620">
    <property type="component" value="Unassembled WGS sequence"/>
</dbReference>
<keyword evidence="2" id="KW-1185">Reference proteome</keyword>
<organism evidence="1 2">
    <name type="scientific">Dactylosporangium darangshiense</name>
    <dbReference type="NCBI Taxonomy" id="579108"/>
    <lineage>
        <taxon>Bacteria</taxon>
        <taxon>Bacillati</taxon>
        <taxon>Actinomycetota</taxon>
        <taxon>Actinomycetes</taxon>
        <taxon>Micromonosporales</taxon>
        <taxon>Micromonosporaceae</taxon>
        <taxon>Dactylosporangium</taxon>
    </lineage>
</organism>
<evidence type="ECO:0008006" key="3">
    <source>
        <dbReference type="Google" id="ProtNLM"/>
    </source>
</evidence>
<dbReference type="Gene3D" id="3.40.50.1110">
    <property type="entry name" value="SGNH hydrolase"/>
    <property type="match status" value="1"/>
</dbReference>
<dbReference type="SUPFAM" id="SSF52266">
    <property type="entry name" value="SGNH hydrolase"/>
    <property type="match status" value="1"/>
</dbReference>
<gene>
    <name evidence="1" type="ORF">GCM10022255_044470</name>
</gene>
<reference evidence="2" key="1">
    <citation type="journal article" date="2019" name="Int. J. Syst. Evol. Microbiol.">
        <title>The Global Catalogue of Microorganisms (GCM) 10K type strain sequencing project: providing services to taxonomists for standard genome sequencing and annotation.</title>
        <authorList>
            <consortium name="The Broad Institute Genomics Platform"/>
            <consortium name="The Broad Institute Genome Sequencing Center for Infectious Disease"/>
            <person name="Wu L."/>
            <person name="Ma J."/>
        </authorList>
    </citation>
    <scope>NUCLEOTIDE SEQUENCE [LARGE SCALE GENOMIC DNA]</scope>
    <source>
        <strain evidence="2">JCM 17441</strain>
    </source>
</reference>
<evidence type="ECO:0000313" key="1">
    <source>
        <dbReference type="EMBL" id="GAA4251519.1"/>
    </source>
</evidence>
<comment type="caution">
    <text evidence="1">The sequence shown here is derived from an EMBL/GenBank/DDBJ whole genome shotgun (WGS) entry which is preliminary data.</text>
</comment>